<feature type="chain" id="PRO_5045074311" evidence="2">
    <location>
        <begin position="27"/>
        <end position="638"/>
    </location>
</feature>
<dbReference type="Pfam" id="PF08238">
    <property type="entry name" value="Sel1"/>
    <property type="match status" value="8"/>
</dbReference>
<dbReference type="InterPro" id="IPR044623">
    <property type="entry name" value="HRD3"/>
</dbReference>
<evidence type="ECO:0000313" key="3">
    <source>
        <dbReference type="Proteomes" id="UP000694864"/>
    </source>
</evidence>
<dbReference type="Gene3D" id="1.25.40.10">
    <property type="entry name" value="Tetratricopeptide repeat domain"/>
    <property type="match status" value="1"/>
</dbReference>
<dbReference type="InterPro" id="IPR006597">
    <property type="entry name" value="Sel1-like"/>
</dbReference>
<dbReference type="RefSeq" id="XP_010428283.1">
    <property type="nucleotide sequence ID" value="XM_010429981.2"/>
</dbReference>
<keyword evidence="1" id="KW-0472">Membrane</keyword>
<keyword evidence="2" id="KW-0732">Signal</keyword>
<feature type="signal peptide" evidence="2">
    <location>
        <begin position="1"/>
        <end position="26"/>
    </location>
</feature>
<keyword evidence="1" id="KW-0812">Transmembrane</keyword>
<keyword evidence="1" id="KW-1133">Transmembrane helix</keyword>
<evidence type="ECO:0000256" key="2">
    <source>
        <dbReference type="SAM" id="SignalP"/>
    </source>
</evidence>
<sequence>MRVSCYRIVVLPLLLIFSLVINRVQAQYFVLNFPDDIFLSDFDNNSTNEYSGYGDLGQSESISEQELDPGSWRPIFELDKSSTVDLTLTRYYSSLQKIISAASEGNTRLMEEAVTELEASASAGDLHAKSVMGFVYGIGMIRETSEAKSFLQHQLAAEGGDMQSKMALAYRYIRLDMHDKAAQLYSELAEAAFNSFMISKDYTMFVPIIRIHRGKAEDKNMLKKFHGEDAEDFKVMDHYAQIGYPSAMYRVGLFYYFGLRGLRRDHAKGVYWFSKAVEKGELNSMGIMGDIYSRGAGVERNYTKAFQCLTLAAEQGLFSAFNGLGYLYLKGYGVAKNYTKAREYFEKAADSEDLIGMYYLGMLYLKGIGVKRDVKQATKYFLVAANAELPKAIYQMAKMLHVAAGIKKNINMLKLAAALYKSVAERGPWSSLSRWALEAYVKGDLGKAFILYSRMAELGYEVAQSNAAWILDKYGEKSMCMGVSGFCTDKERQERAHDLWLRASKQGNDYAALLVGDAYYYGRGKERDFVRAAEAYMYATSQSNAQAMFNLGYMHEYGQGIPYDLNLAKSYYDQALENEPVSKLPNMSIMLAFVRLWIRRNYVDISIMVTLLLAFIITVLHLRERRRHLRVLIGSHRS</sequence>
<reference evidence="4" key="2">
    <citation type="submission" date="2025-08" db="UniProtKB">
        <authorList>
            <consortium name="RefSeq"/>
        </authorList>
    </citation>
    <scope>IDENTIFICATION</scope>
    <source>
        <tissue evidence="4">Leaf</tissue>
    </source>
</reference>
<name>A0ABM0TLV7_CAMSA</name>
<dbReference type="PANTHER" id="PTHR45084">
    <property type="entry name" value="ERAD-ASSOCIATED E3 UBIQUITIN-PROTEIN LIGASE COMPONENT HRD3A-RELATED"/>
    <property type="match status" value="1"/>
</dbReference>
<dbReference type="SUPFAM" id="SSF81901">
    <property type="entry name" value="HCP-like"/>
    <property type="match status" value="3"/>
</dbReference>
<organism evidence="3 4">
    <name type="scientific">Camelina sativa</name>
    <name type="common">False flax</name>
    <name type="synonym">Myagrum sativum</name>
    <dbReference type="NCBI Taxonomy" id="90675"/>
    <lineage>
        <taxon>Eukaryota</taxon>
        <taxon>Viridiplantae</taxon>
        <taxon>Streptophyta</taxon>
        <taxon>Embryophyta</taxon>
        <taxon>Tracheophyta</taxon>
        <taxon>Spermatophyta</taxon>
        <taxon>Magnoliopsida</taxon>
        <taxon>eudicotyledons</taxon>
        <taxon>Gunneridae</taxon>
        <taxon>Pentapetalae</taxon>
        <taxon>rosids</taxon>
        <taxon>malvids</taxon>
        <taxon>Brassicales</taxon>
        <taxon>Brassicaceae</taxon>
        <taxon>Camelineae</taxon>
        <taxon>Camelina</taxon>
    </lineage>
</organism>
<evidence type="ECO:0000313" key="4">
    <source>
        <dbReference type="RefSeq" id="XP_010428283.1"/>
    </source>
</evidence>
<gene>
    <name evidence="4" type="primary">LOC104712970</name>
</gene>
<dbReference type="PANTHER" id="PTHR45084:SF1">
    <property type="entry name" value="ERAD-ASSOCIATED E3 UBIQUITIN-PROTEIN LIGASE COMPONENT HRD3A-RELATED"/>
    <property type="match status" value="1"/>
</dbReference>
<feature type="transmembrane region" description="Helical" evidence="1">
    <location>
        <begin position="602"/>
        <end position="622"/>
    </location>
</feature>
<dbReference type="GeneID" id="104712970"/>
<reference evidence="3" key="1">
    <citation type="journal article" date="2014" name="Nat. Commun.">
        <title>The emerging biofuel crop Camelina sativa retains a highly undifferentiated hexaploid genome structure.</title>
        <authorList>
            <person name="Kagale S."/>
            <person name="Koh C."/>
            <person name="Nixon J."/>
            <person name="Bollina V."/>
            <person name="Clarke W.E."/>
            <person name="Tuteja R."/>
            <person name="Spillane C."/>
            <person name="Robinson S.J."/>
            <person name="Links M.G."/>
            <person name="Clarke C."/>
            <person name="Higgins E.E."/>
            <person name="Huebert T."/>
            <person name="Sharpe A.G."/>
            <person name="Parkin I.A."/>
        </authorList>
    </citation>
    <scope>NUCLEOTIDE SEQUENCE [LARGE SCALE GENOMIC DNA]</scope>
    <source>
        <strain evidence="3">cv. DH55</strain>
    </source>
</reference>
<dbReference type="InterPro" id="IPR011990">
    <property type="entry name" value="TPR-like_helical_dom_sf"/>
</dbReference>
<evidence type="ECO:0000256" key="1">
    <source>
        <dbReference type="SAM" id="Phobius"/>
    </source>
</evidence>
<keyword evidence="3" id="KW-1185">Reference proteome</keyword>
<accession>A0ABM0TLV7</accession>
<protein>
    <submittedName>
        <fullName evidence="4">ERAD-associated E3 ubiquitin-protein ligase component HRD3A-like</fullName>
    </submittedName>
</protein>
<dbReference type="SMART" id="SM00671">
    <property type="entry name" value="SEL1"/>
    <property type="match status" value="8"/>
</dbReference>
<dbReference type="Proteomes" id="UP000694864">
    <property type="component" value="Chromosome 9"/>
</dbReference>
<proteinExistence type="predicted"/>